<dbReference type="InterPro" id="IPR007259">
    <property type="entry name" value="GCP"/>
</dbReference>
<dbReference type="PANTHER" id="PTHR19302:SF70">
    <property type="entry name" value="GAMMA-TUBULIN COMPLEX COMPONENT 6"/>
    <property type="match status" value="1"/>
</dbReference>
<dbReference type="GO" id="GO:0007020">
    <property type="term" value="P:microtubule nucleation"/>
    <property type="evidence" value="ECO:0007669"/>
    <property type="project" value="InterPro"/>
</dbReference>
<keyword evidence="10" id="KW-1185">Reference proteome</keyword>
<dbReference type="AlphaFoldDB" id="A0A0E9N8L6"/>
<feature type="domain" description="Gamma tubulin complex component protein N-terminal" evidence="8">
    <location>
        <begin position="203"/>
        <end position="451"/>
    </location>
</feature>
<dbReference type="GO" id="GO:0005816">
    <property type="term" value="C:spindle pole body"/>
    <property type="evidence" value="ECO:0007669"/>
    <property type="project" value="UniProtKB-ARBA"/>
</dbReference>
<dbReference type="OMA" id="DYCFHVG"/>
<comment type="similarity">
    <text evidence="1 5">Belongs to the TUBGCP family.</text>
</comment>
<dbReference type="Gene3D" id="1.20.120.1900">
    <property type="entry name" value="Gamma-tubulin complex, C-terminal domain"/>
    <property type="match status" value="1"/>
</dbReference>
<dbReference type="GO" id="GO:0031122">
    <property type="term" value="P:cytoplasmic microtubule organization"/>
    <property type="evidence" value="ECO:0007669"/>
    <property type="project" value="TreeGrafter"/>
</dbReference>
<evidence type="ECO:0000256" key="5">
    <source>
        <dbReference type="RuleBase" id="RU363050"/>
    </source>
</evidence>
<keyword evidence="2 5" id="KW-0963">Cytoplasm</keyword>
<sequence length="934" mass="104801">MNDYGDSGAEELDFFGLGDLRKGPLGFEDAGAVFEAGHVGASHTVEAEEAPFLDAFAALSLDPKEPLKKERQQEELPALELPHVAVDDFNWLDDGQDSDNSRATTYSVPESDEAKPNESQQLDIWNLASQIPEQPARGRLVTWDSYLASKPSAEVQSPFLTENPAEVFDAVLHRALNNIYDPHAAGTPIESTQFFRSLAELGLGRESVLWKWNADTRYWEDCEERVRVTGCTVESVAGITEMPKACGANFRMLEGACVEIKGNPEEFGATAVAFGECVTVLLDDFRRRLTSEIRDIPTNRGLLMLEAIFKPVHAILEMLAEIAFVNEKHEIRIGIELLKKVFEMAQANEWLEGSVLRPVLYGVLQRTSVPYLERLEKWMHMGRERSRGALSDMKEFFIQKTPTSANAEGDGYTLKQSHIPPFLSHTDALRTLGSGESLELIKTCKPDHPLCQYGEGGAMEGMTKLKLEWKFMWEDLERLGEGVRRYEREMRDVLEAYRNKNTVTPSSDGNVEMEVEVEDKEVGRDEMDMDMWQMDKEQLQTIIGDLREMMSAPPTTTTTTTPQPTDAATSLNITVSNPPSLDTIAHHAFQRVLAMQSRLIQTATLDLFLHDLNLRHELELWWRFGLFGDGRFVGTLREGVFGANGLGLGNGGKGRWPPSGGRLVGALDGVWLGGKENNRISFGVVEPEPTDNDENGDMVVAKWSDPDSLHALDWLRVHWRGEYPLNTTVFRGEVVERYASMWRFLLVLVRLDRTVRNFPRATMATKIGIGGEEVRFRVEVAHFVAGIVGFVFDVAVGATWKAFMDELSGIERKVKKGNVEGLSLAGLMAAHDAMLDKMLSLSLQGKRQAPILKLVEGMFGVILEYNKLVRERGENEREGKEEVKGLVERFGRYMGMFLRVLRRLEEKGSEGLQELQARMDFGGYYRDGVELPLP</sequence>
<evidence type="ECO:0000256" key="4">
    <source>
        <dbReference type="ARBA" id="ARBA00023212"/>
    </source>
</evidence>
<evidence type="ECO:0000259" key="8">
    <source>
        <dbReference type="Pfam" id="PF17681"/>
    </source>
</evidence>
<protein>
    <recommendedName>
        <fullName evidence="5">Spindle pole body component</fullName>
    </recommendedName>
</protein>
<dbReference type="GO" id="GO:0005874">
    <property type="term" value="C:microtubule"/>
    <property type="evidence" value="ECO:0007669"/>
    <property type="project" value="UniProtKB-KW"/>
</dbReference>
<evidence type="ECO:0000259" key="7">
    <source>
        <dbReference type="Pfam" id="PF04130"/>
    </source>
</evidence>
<reference evidence="9 10" key="1">
    <citation type="journal article" date="2011" name="J. Gen. Appl. Microbiol.">
        <title>Draft genome sequencing of the enigmatic yeast Saitoella complicata.</title>
        <authorList>
            <person name="Nishida H."/>
            <person name="Hamamoto M."/>
            <person name="Sugiyama J."/>
        </authorList>
    </citation>
    <scope>NUCLEOTIDE SEQUENCE [LARGE SCALE GENOMIC DNA]</scope>
    <source>
        <strain evidence="9 10">NRRL Y-17804</strain>
    </source>
</reference>
<evidence type="ECO:0000313" key="9">
    <source>
        <dbReference type="EMBL" id="GAO46041.1"/>
    </source>
</evidence>
<feature type="domain" description="Gamma tubulin complex component C-terminal" evidence="7">
    <location>
        <begin position="614"/>
        <end position="925"/>
    </location>
</feature>
<evidence type="ECO:0000256" key="6">
    <source>
        <dbReference type="SAM" id="MobiDB-lite"/>
    </source>
</evidence>
<dbReference type="GO" id="GO:0051225">
    <property type="term" value="P:spindle assembly"/>
    <property type="evidence" value="ECO:0007669"/>
    <property type="project" value="TreeGrafter"/>
</dbReference>
<evidence type="ECO:0000256" key="3">
    <source>
        <dbReference type="ARBA" id="ARBA00022701"/>
    </source>
</evidence>
<dbReference type="GO" id="GO:0043015">
    <property type="term" value="F:gamma-tubulin binding"/>
    <property type="evidence" value="ECO:0007669"/>
    <property type="project" value="InterPro"/>
</dbReference>
<proteinExistence type="inferred from homology"/>
<comment type="subcellular location">
    <subcellularLocation>
        <location evidence="5">Cytoplasm</location>
        <location evidence="5">Cytoskeleton</location>
        <location evidence="5">Microtubule organizing center</location>
    </subcellularLocation>
</comment>
<dbReference type="STRING" id="698492.A0A0E9N8L6"/>
<dbReference type="GO" id="GO:0051011">
    <property type="term" value="F:microtubule minus-end binding"/>
    <property type="evidence" value="ECO:0007669"/>
    <property type="project" value="TreeGrafter"/>
</dbReference>
<dbReference type="Pfam" id="PF04130">
    <property type="entry name" value="GCP_C_terminal"/>
    <property type="match status" value="1"/>
</dbReference>
<evidence type="ECO:0000256" key="1">
    <source>
        <dbReference type="ARBA" id="ARBA00010337"/>
    </source>
</evidence>
<keyword evidence="4 5" id="KW-0206">Cytoskeleton</keyword>
<dbReference type="OrthoDB" id="775571at2759"/>
<dbReference type="EMBL" id="BACD03000002">
    <property type="protein sequence ID" value="GAO46041.1"/>
    <property type="molecule type" value="Genomic_DNA"/>
</dbReference>
<dbReference type="InterPro" id="IPR041470">
    <property type="entry name" value="GCP_N"/>
</dbReference>
<dbReference type="RefSeq" id="XP_019026739.1">
    <property type="nucleotide sequence ID" value="XM_019165689.1"/>
</dbReference>
<organism evidence="9 10">
    <name type="scientific">Saitoella complicata (strain BCRC 22490 / CBS 7301 / JCM 7358 / NBRC 10748 / NRRL Y-17804)</name>
    <dbReference type="NCBI Taxonomy" id="698492"/>
    <lineage>
        <taxon>Eukaryota</taxon>
        <taxon>Fungi</taxon>
        <taxon>Dikarya</taxon>
        <taxon>Ascomycota</taxon>
        <taxon>Taphrinomycotina</taxon>
        <taxon>Taphrinomycotina incertae sedis</taxon>
        <taxon>Saitoella</taxon>
    </lineage>
</organism>
<dbReference type="InterPro" id="IPR042241">
    <property type="entry name" value="GCP_C_sf"/>
</dbReference>
<dbReference type="Proteomes" id="UP000033140">
    <property type="component" value="Unassembled WGS sequence"/>
</dbReference>
<evidence type="ECO:0000256" key="2">
    <source>
        <dbReference type="ARBA" id="ARBA00022490"/>
    </source>
</evidence>
<evidence type="ECO:0000313" key="10">
    <source>
        <dbReference type="Proteomes" id="UP000033140"/>
    </source>
</evidence>
<accession>A0A0E9N8L6</accession>
<dbReference type="PANTHER" id="PTHR19302">
    <property type="entry name" value="GAMMA TUBULIN COMPLEX PROTEIN"/>
    <property type="match status" value="1"/>
</dbReference>
<dbReference type="GO" id="GO:0051321">
    <property type="term" value="P:meiotic cell cycle"/>
    <property type="evidence" value="ECO:0007669"/>
    <property type="project" value="TreeGrafter"/>
</dbReference>
<comment type="caution">
    <text evidence="9">The sequence shown here is derived from an EMBL/GenBank/DDBJ whole genome shotgun (WGS) entry which is preliminary data.</text>
</comment>
<feature type="region of interest" description="Disordered" evidence="6">
    <location>
        <begin position="91"/>
        <end position="118"/>
    </location>
</feature>
<dbReference type="GO" id="GO:0000930">
    <property type="term" value="C:gamma-tubulin complex"/>
    <property type="evidence" value="ECO:0007669"/>
    <property type="project" value="TreeGrafter"/>
</dbReference>
<reference evidence="9 10" key="2">
    <citation type="journal article" date="2014" name="J. Gen. Appl. Microbiol.">
        <title>The early diverging ascomycetous budding yeast Saitoella complicata has three histone deacetylases belonging to the Clr6, Hos2, and Rpd3 lineages.</title>
        <authorList>
            <person name="Nishida H."/>
            <person name="Matsumoto T."/>
            <person name="Kondo S."/>
            <person name="Hamamoto M."/>
            <person name="Yoshikawa H."/>
        </authorList>
    </citation>
    <scope>NUCLEOTIDE SEQUENCE [LARGE SCALE GENOMIC DNA]</scope>
    <source>
        <strain evidence="9 10">NRRL Y-17804</strain>
    </source>
</reference>
<gene>
    <name evidence="9" type="ORF">G7K_0286-t1</name>
</gene>
<reference evidence="9 10" key="3">
    <citation type="journal article" date="2015" name="Genome Announc.">
        <title>Draft Genome Sequence of the Archiascomycetous Yeast Saitoella complicata.</title>
        <authorList>
            <person name="Yamauchi K."/>
            <person name="Kondo S."/>
            <person name="Hamamoto M."/>
            <person name="Takahashi Y."/>
            <person name="Ogura Y."/>
            <person name="Hayashi T."/>
            <person name="Nishida H."/>
        </authorList>
    </citation>
    <scope>NUCLEOTIDE SEQUENCE [LARGE SCALE GENOMIC DNA]</scope>
    <source>
        <strain evidence="9 10">NRRL Y-17804</strain>
    </source>
</reference>
<dbReference type="InterPro" id="IPR040457">
    <property type="entry name" value="GCP_C"/>
</dbReference>
<dbReference type="GO" id="GO:0000278">
    <property type="term" value="P:mitotic cell cycle"/>
    <property type="evidence" value="ECO:0007669"/>
    <property type="project" value="TreeGrafter"/>
</dbReference>
<dbReference type="GO" id="GO:0000922">
    <property type="term" value="C:spindle pole"/>
    <property type="evidence" value="ECO:0007669"/>
    <property type="project" value="InterPro"/>
</dbReference>
<keyword evidence="3 5" id="KW-0493">Microtubule</keyword>
<dbReference type="Pfam" id="PF17681">
    <property type="entry name" value="GCP_N_terminal"/>
    <property type="match status" value="1"/>
</dbReference>
<name>A0A0E9N8L6_SAICN</name>